<evidence type="ECO:0000256" key="5">
    <source>
        <dbReference type="ARBA" id="ARBA00023288"/>
    </source>
</evidence>
<keyword evidence="4" id="KW-0564">Palmitate</keyword>
<evidence type="ECO:0008006" key="8">
    <source>
        <dbReference type="Google" id="ProtNLM"/>
    </source>
</evidence>
<dbReference type="Pfam" id="PF05481">
    <property type="entry name" value="Myco_19_kDa"/>
    <property type="match status" value="1"/>
</dbReference>
<dbReference type="EMBL" id="LQIR01000014">
    <property type="protein sequence ID" value="KUI17031.1"/>
    <property type="molecule type" value="Genomic_DNA"/>
</dbReference>
<evidence type="ECO:0000313" key="6">
    <source>
        <dbReference type="EMBL" id="KUI17031.1"/>
    </source>
</evidence>
<keyword evidence="5" id="KW-0449">Lipoprotein</keyword>
<evidence type="ECO:0000256" key="4">
    <source>
        <dbReference type="ARBA" id="ARBA00023139"/>
    </source>
</evidence>
<evidence type="ECO:0000256" key="1">
    <source>
        <dbReference type="ARBA" id="ARBA00022475"/>
    </source>
</evidence>
<keyword evidence="7" id="KW-1185">Reference proteome</keyword>
<organism evidence="6 7">
    <name type="scientific">Mycobacterium lehmannii</name>
    <dbReference type="NCBI Taxonomy" id="2048550"/>
    <lineage>
        <taxon>Bacteria</taxon>
        <taxon>Bacillati</taxon>
        <taxon>Actinomycetota</taxon>
        <taxon>Actinomycetes</taxon>
        <taxon>Mycobacteriales</taxon>
        <taxon>Mycobacteriaceae</taxon>
        <taxon>Mycobacterium</taxon>
    </lineage>
</organism>
<dbReference type="RefSeq" id="WP_064395813.1">
    <property type="nucleotide sequence ID" value="NZ_LQIR01000014.1"/>
</dbReference>
<evidence type="ECO:0000313" key="7">
    <source>
        <dbReference type="Proteomes" id="UP000053707"/>
    </source>
</evidence>
<proteinExistence type="predicted"/>
<gene>
    <name evidence="6" type="ORF">AU192_21215</name>
</gene>
<dbReference type="InterPro" id="IPR008691">
    <property type="entry name" value="LpqH"/>
</dbReference>
<evidence type="ECO:0000256" key="2">
    <source>
        <dbReference type="ARBA" id="ARBA00022729"/>
    </source>
</evidence>
<keyword evidence="3" id="KW-0472">Membrane</keyword>
<reference evidence="6 7" key="1">
    <citation type="submission" date="2016-01" db="EMBL/GenBank/DDBJ databases">
        <authorList>
            <consortium name="TB Trials Study Group"/>
            <person name="Sutton G."/>
            <person name="Brinkac L."/>
            <person name="Sanka R."/>
            <person name="Adams M."/>
            <person name="Lau E.L."/>
            <person name="Macaden R."/>
            <person name="Grewal H.M.S."/>
        </authorList>
    </citation>
    <scope>NUCLEOTIDE SEQUENCE [LARGE SCALE GENOMIC DNA]</scope>
    <source>
        <strain evidence="6 7">IS-1744</strain>
    </source>
</reference>
<protein>
    <recommendedName>
        <fullName evidence="8">Lipoprotein LpqH</fullName>
    </recommendedName>
</protein>
<dbReference type="AlphaFoldDB" id="A0A101A8A2"/>
<keyword evidence="2" id="KW-0732">Signal</keyword>
<dbReference type="PROSITE" id="PS51257">
    <property type="entry name" value="PROKAR_LIPOPROTEIN"/>
    <property type="match status" value="1"/>
</dbReference>
<dbReference type="GO" id="GO:0016020">
    <property type="term" value="C:membrane"/>
    <property type="evidence" value="ECO:0007669"/>
    <property type="project" value="InterPro"/>
</dbReference>
<evidence type="ECO:0000256" key="3">
    <source>
        <dbReference type="ARBA" id="ARBA00023136"/>
    </source>
</evidence>
<name>A0A101A8A2_9MYCO</name>
<accession>A0A101A8A2</accession>
<keyword evidence="1" id="KW-1003">Cell membrane</keyword>
<sequence length="141" mass="14578">MRLRSSGVPVLAVAALVSGCGLVGPTPTEEPARSGRIVIDGNGVDTQTVECTQHQWSMQIDAKAKTGSAQVYLELGGEQPVVRTVNIENVNEINGVSGGEAGKAEATINGNVYTITGTVVGADGRNPGQSRTMPFEIKAPC</sequence>
<dbReference type="Proteomes" id="UP000053707">
    <property type="component" value="Unassembled WGS sequence"/>
</dbReference>
<comment type="caution">
    <text evidence="6">The sequence shown here is derived from an EMBL/GenBank/DDBJ whole genome shotgun (WGS) entry which is preliminary data.</text>
</comment>